<keyword evidence="4" id="KW-1185">Reference proteome</keyword>
<dbReference type="Proteomes" id="UP001558652">
    <property type="component" value="Unassembled WGS sequence"/>
</dbReference>
<evidence type="ECO:0000256" key="1">
    <source>
        <dbReference type="ARBA" id="ARBA00012493"/>
    </source>
</evidence>
<dbReference type="InterPro" id="IPR001584">
    <property type="entry name" value="Integrase_cat-core"/>
</dbReference>
<evidence type="ECO:0000313" key="3">
    <source>
        <dbReference type="EMBL" id="KAL1116345.1"/>
    </source>
</evidence>
<dbReference type="Pfam" id="PF00665">
    <property type="entry name" value="rve"/>
    <property type="match status" value="1"/>
</dbReference>
<dbReference type="EMBL" id="JBFDAA010000018">
    <property type="protein sequence ID" value="KAL1116345.1"/>
    <property type="molecule type" value="Genomic_DNA"/>
</dbReference>
<dbReference type="PROSITE" id="PS50994">
    <property type="entry name" value="INTEGRASE"/>
    <property type="match status" value="1"/>
</dbReference>
<dbReference type="Gene3D" id="3.30.420.10">
    <property type="entry name" value="Ribonuclease H-like superfamily/Ribonuclease H"/>
    <property type="match status" value="1"/>
</dbReference>
<dbReference type="Pfam" id="PF17921">
    <property type="entry name" value="Integrase_H2C2"/>
    <property type="match status" value="1"/>
</dbReference>
<dbReference type="InterPro" id="IPR012337">
    <property type="entry name" value="RNaseH-like_sf"/>
</dbReference>
<dbReference type="InterPro" id="IPR041588">
    <property type="entry name" value="Integrase_H2C2"/>
</dbReference>
<sequence>MLDDTTYYVYAERAPERERLERLYATGRLDNTRWEGTLNRVRTVTDATEQEDIVKTYHVGKTNHRGVTETVKHLRRRYYWSAMPKVVARIIAGCRICAAAKYERNPEQTPQMLTPTPAHPLDVVEADVMFWAGLRVLTMMDRLTRFAIAHQLTNKTAAEVCTGLLSFFGTVGLPGTLVVDRGREFHNARVKSLLEELGIGVHFTTPGHPRSHGTVERLHSTMAEHLRLLKLDRGLEGSEAVARAVLAYNQSIHVATDAVPLKLMRTWQMPTGSPPPEVDLGRAGEVTRESKEKRVHRINDAKASDRWDRIRVGDDTWVKNWYRRRKEDPKFVGPFKVVKKLLEFRVKIQDVETGRTRYVHVNETRVPLSANRRASRSGSDTN</sequence>
<gene>
    <name evidence="3" type="ORF">AAG570_005840</name>
</gene>
<dbReference type="SUPFAM" id="SSF53098">
    <property type="entry name" value="Ribonuclease H-like"/>
    <property type="match status" value="1"/>
</dbReference>
<evidence type="ECO:0000313" key="4">
    <source>
        <dbReference type="Proteomes" id="UP001558652"/>
    </source>
</evidence>
<proteinExistence type="predicted"/>
<reference evidence="3 4" key="1">
    <citation type="submission" date="2024-07" db="EMBL/GenBank/DDBJ databases">
        <title>Chromosome-level genome assembly of the water stick insect Ranatra chinensis (Heteroptera: Nepidae).</title>
        <authorList>
            <person name="Liu X."/>
        </authorList>
    </citation>
    <scope>NUCLEOTIDE SEQUENCE [LARGE SCALE GENOMIC DNA]</scope>
    <source>
        <strain evidence="3">Cailab_2021Rc</strain>
        <tissue evidence="3">Muscle</tissue>
    </source>
</reference>
<accession>A0ABD0YM88</accession>
<feature type="domain" description="Integrase catalytic" evidence="2">
    <location>
        <begin position="111"/>
        <end position="268"/>
    </location>
</feature>
<protein>
    <recommendedName>
        <fullName evidence="1">RNA-directed DNA polymerase</fullName>
        <ecNumber evidence="1">2.7.7.49</ecNumber>
    </recommendedName>
</protein>
<dbReference type="PANTHER" id="PTHR37984">
    <property type="entry name" value="PROTEIN CBG26694"/>
    <property type="match status" value="1"/>
</dbReference>
<dbReference type="InterPro" id="IPR036397">
    <property type="entry name" value="RNaseH_sf"/>
</dbReference>
<dbReference type="AlphaFoldDB" id="A0ABD0YM88"/>
<dbReference type="GO" id="GO:0003964">
    <property type="term" value="F:RNA-directed DNA polymerase activity"/>
    <property type="evidence" value="ECO:0007669"/>
    <property type="project" value="UniProtKB-EC"/>
</dbReference>
<dbReference type="EC" id="2.7.7.49" evidence="1"/>
<name>A0ABD0YM88_9HEMI</name>
<dbReference type="InterPro" id="IPR050951">
    <property type="entry name" value="Retrovirus_Pol_polyprotein"/>
</dbReference>
<comment type="caution">
    <text evidence="3">The sequence shown here is derived from an EMBL/GenBank/DDBJ whole genome shotgun (WGS) entry which is preliminary data.</text>
</comment>
<organism evidence="3 4">
    <name type="scientific">Ranatra chinensis</name>
    <dbReference type="NCBI Taxonomy" id="642074"/>
    <lineage>
        <taxon>Eukaryota</taxon>
        <taxon>Metazoa</taxon>
        <taxon>Ecdysozoa</taxon>
        <taxon>Arthropoda</taxon>
        <taxon>Hexapoda</taxon>
        <taxon>Insecta</taxon>
        <taxon>Pterygota</taxon>
        <taxon>Neoptera</taxon>
        <taxon>Paraneoptera</taxon>
        <taxon>Hemiptera</taxon>
        <taxon>Heteroptera</taxon>
        <taxon>Panheteroptera</taxon>
        <taxon>Nepomorpha</taxon>
        <taxon>Nepidae</taxon>
        <taxon>Ranatrinae</taxon>
        <taxon>Ranatra</taxon>
    </lineage>
</organism>
<dbReference type="PANTHER" id="PTHR37984:SF5">
    <property type="entry name" value="PROTEIN NYNRIN-LIKE"/>
    <property type="match status" value="1"/>
</dbReference>
<evidence type="ECO:0000259" key="2">
    <source>
        <dbReference type="PROSITE" id="PS50994"/>
    </source>
</evidence>
<dbReference type="Gene3D" id="1.10.340.70">
    <property type="match status" value="1"/>
</dbReference>